<reference evidence="2" key="1">
    <citation type="submission" date="2022-11" db="UniProtKB">
        <authorList>
            <consortium name="WormBaseParasite"/>
        </authorList>
    </citation>
    <scope>IDENTIFICATION</scope>
</reference>
<sequence>MTVDAKLNIKFVSENVEALKELPHTVAVLDDEFKHCTINVENKEVNVHNNIVAIASHVSAMSSVQPRTNQ</sequence>
<evidence type="ECO:0000313" key="2">
    <source>
        <dbReference type="WBParaSite" id="JU765_v2.g5317.t1"/>
    </source>
</evidence>
<accession>A0AC34RB35</accession>
<dbReference type="Proteomes" id="UP000887576">
    <property type="component" value="Unplaced"/>
</dbReference>
<name>A0AC34RB35_9BILA</name>
<organism evidence="1 2">
    <name type="scientific">Panagrolaimus sp. JU765</name>
    <dbReference type="NCBI Taxonomy" id="591449"/>
    <lineage>
        <taxon>Eukaryota</taxon>
        <taxon>Metazoa</taxon>
        <taxon>Ecdysozoa</taxon>
        <taxon>Nematoda</taxon>
        <taxon>Chromadorea</taxon>
        <taxon>Rhabditida</taxon>
        <taxon>Tylenchina</taxon>
        <taxon>Panagrolaimomorpha</taxon>
        <taxon>Panagrolaimoidea</taxon>
        <taxon>Panagrolaimidae</taxon>
        <taxon>Panagrolaimus</taxon>
    </lineage>
</organism>
<protein>
    <submittedName>
        <fullName evidence="2">Uncharacterized protein</fullName>
    </submittedName>
</protein>
<evidence type="ECO:0000313" key="1">
    <source>
        <dbReference type="Proteomes" id="UP000887576"/>
    </source>
</evidence>
<proteinExistence type="predicted"/>
<dbReference type="WBParaSite" id="JU765_v2.g5317.t1">
    <property type="protein sequence ID" value="JU765_v2.g5317.t1"/>
    <property type="gene ID" value="JU765_v2.g5317"/>
</dbReference>